<evidence type="ECO:0000256" key="7">
    <source>
        <dbReference type="ARBA" id="ARBA00049183"/>
    </source>
</evidence>
<comment type="caution">
    <text evidence="12">The sequence shown here is derived from an EMBL/GenBank/DDBJ whole genome shotgun (WGS) entry which is preliminary data.</text>
</comment>
<evidence type="ECO:0000256" key="9">
    <source>
        <dbReference type="PIRSR" id="PIRSR639901-2"/>
    </source>
</evidence>
<feature type="domain" description="3-deoxy-D-manno-octulosonic-acid transferase N-terminal" evidence="11">
    <location>
        <begin position="38"/>
        <end position="213"/>
    </location>
</feature>
<dbReference type="InterPro" id="IPR007507">
    <property type="entry name" value="Glycos_transf_N"/>
</dbReference>
<dbReference type="UniPathway" id="UPA00958"/>
<feature type="active site" description="Proton acceptor" evidence="8">
    <location>
        <position position="65"/>
    </location>
</feature>
<dbReference type="InterPro" id="IPR039901">
    <property type="entry name" value="Kdotransferase"/>
</dbReference>
<evidence type="ECO:0000256" key="8">
    <source>
        <dbReference type="PIRSR" id="PIRSR639901-1"/>
    </source>
</evidence>
<reference evidence="12 13" key="1">
    <citation type="submission" date="2018-10" db="EMBL/GenBank/DDBJ databases">
        <title>Genomic Encyclopedia of Type Strains, Phase IV (KMG-IV): sequencing the most valuable type-strain genomes for metagenomic binning, comparative biology and taxonomic classification.</title>
        <authorList>
            <person name="Goeker M."/>
        </authorList>
    </citation>
    <scope>NUCLEOTIDE SEQUENCE [LARGE SCALE GENOMIC DNA]</scope>
    <source>
        <strain evidence="12 13">DSM 4734</strain>
    </source>
</reference>
<evidence type="ECO:0000256" key="1">
    <source>
        <dbReference type="ARBA" id="ARBA00003394"/>
    </source>
</evidence>
<dbReference type="PANTHER" id="PTHR42755">
    <property type="entry name" value="3-DEOXY-MANNO-OCTULOSONATE CYTIDYLYLTRANSFERASE"/>
    <property type="match status" value="1"/>
</dbReference>
<dbReference type="RefSeq" id="WP_121209853.1">
    <property type="nucleotide sequence ID" value="NZ_RBIM01000001.1"/>
</dbReference>
<keyword evidence="10" id="KW-0472">Membrane</keyword>
<dbReference type="GO" id="GO:0043842">
    <property type="term" value="F:Kdo transferase activity"/>
    <property type="evidence" value="ECO:0007669"/>
    <property type="project" value="UniProtKB-EC"/>
</dbReference>
<comment type="subcellular location">
    <subcellularLocation>
        <location evidence="10">Cell membrane</location>
    </subcellularLocation>
</comment>
<protein>
    <recommendedName>
        <fullName evidence="4 10">3-deoxy-D-manno-octulosonic acid transferase</fullName>
        <shortName evidence="10">Kdo transferase</shortName>
        <ecNumber evidence="3 10">2.4.99.12</ecNumber>
    </recommendedName>
    <alternativeName>
        <fullName evidence="6 10">Lipid IV(A) 3-deoxy-D-manno-octulosonic acid transferase</fullName>
    </alternativeName>
</protein>
<comment type="function">
    <text evidence="1 10">Involved in lipopolysaccharide (LPS) biosynthesis. Catalyzes the transfer of 3-deoxy-D-manno-octulosonate (Kdo) residue(s) from CMP-Kdo to lipid IV(A), the tetraacyldisaccharide-1,4'-bisphosphate precursor of lipid A.</text>
</comment>
<dbReference type="SUPFAM" id="SSF53756">
    <property type="entry name" value="UDP-Glycosyltransferase/glycogen phosphorylase"/>
    <property type="match status" value="1"/>
</dbReference>
<evidence type="ECO:0000256" key="6">
    <source>
        <dbReference type="ARBA" id="ARBA00031445"/>
    </source>
</evidence>
<keyword evidence="5 10" id="KW-0808">Transferase</keyword>
<gene>
    <name evidence="12" type="ORF">C7435_0449</name>
</gene>
<dbReference type="GO" id="GO:0009244">
    <property type="term" value="P:lipopolysaccharide core region biosynthetic process"/>
    <property type="evidence" value="ECO:0007669"/>
    <property type="project" value="UniProtKB-UniRule"/>
</dbReference>
<dbReference type="AlphaFoldDB" id="A0A495DM55"/>
<dbReference type="InterPro" id="IPR038107">
    <property type="entry name" value="Glycos_transf_N_sf"/>
</dbReference>
<evidence type="ECO:0000313" key="13">
    <source>
        <dbReference type="Proteomes" id="UP000273675"/>
    </source>
</evidence>
<dbReference type="Gene3D" id="3.40.50.11720">
    <property type="entry name" value="3-Deoxy-D-manno-octulosonic-acid transferase, N-terminal domain"/>
    <property type="match status" value="1"/>
</dbReference>
<evidence type="ECO:0000256" key="5">
    <source>
        <dbReference type="ARBA" id="ARBA00022679"/>
    </source>
</evidence>
<feature type="site" description="Transition state stabilizer" evidence="9">
    <location>
        <position position="135"/>
    </location>
</feature>
<comment type="pathway">
    <text evidence="2 10">Bacterial outer membrane biogenesis; LPS core biosynthesis.</text>
</comment>
<evidence type="ECO:0000259" key="11">
    <source>
        <dbReference type="Pfam" id="PF04413"/>
    </source>
</evidence>
<evidence type="ECO:0000256" key="3">
    <source>
        <dbReference type="ARBA" id="ARBA00012621"/>
    </source>
</evidence>
<evidence type="ECO:0000256" key="2">
    <source>
        <dbReference type="ARBA" id="ARBA00004713"/>
    </source>
</evidence>
<dbReference type="Proteomes" id="UP000273675">
    <property type="component" value="Unassembled WGS sequence"/>
</dbReference>
<evidence type="ECO:0000256" key="10">
    <source>
        <dbReference type="RuleBase" id="RU365103"/>
    </source>
</evidence>
<dbReference type="OrthoDB" id="9789797at2"/>
<comment type="similarity">
    <text evidence="10">Belongs to the glycosyltransferase group 1 family.</text>
</comment>
<dbReference type="EC" id="2.4.99.12" evidence="3 10"/>
<evidence type="ECO:0000256" key="4">
    <source>
        <dbReference type="ARBA" id="ARBA00019077"/>
    </source>
</evidence>
<evidence type="ECO:0000313" key="12">
    <source>
        <dbReference type="EMBL" id="RKR04006.1"/>
    </source>
</evidence>
<dbReference type="EMBL" id="RBIM01000001">
    <property type="protein sequence ID" value="RKR04006.1"/>
    <property type="molecule type" value="Genomic_DNA"/>
</dbReference>
<accession>A0A495DM55</accession>
<comment type="catalytic activity">
    <reaction evidence="7 10">
        <text>lipid IVA (E. coli) + CMP-3-deoxy-beta-D-manno-octulosonate = alpha-Kdo-(2-&gt;6)-lipid IVA (E. coli) + CMP + H(+)</text>
        <dbReference type="Rhea" id="RHEA:28066"/>
        <dbReference type="ChEBI" id="CHEBI:15378"/>
        <dbReference type="ChEBI" id="CHEBI:58603"/>
        <dbReference type="ChEBI" id="CHEBI:60364"/>
        <dbReference type="ChEBI" id="CHEBI:60377"/>
        <dbReference type="ChEBI" id="CHEBI:85987"/>
        <dbReference type="EC" id="2.4.99.12"/>
    </reaction>
</comment>
<keyword evidence="10" id="KW-1003">Cell membrane</keyword>
<proteinExistence type="inferred from homology"/>
<dbReference type="Pfam" id="PF04413">
    <property type="entry name" value="Glycos_transf_N"/>
    <property type="match status" value="1"/>
</dbReference>
<dbReference type="Gene3D" id="3.40.50.2000">
    <property type="entry name" value="Glycogen Phosphorylase B"/>
    <property type="match status" value="1"/>
</dbReference>
<organism evidence="12 13">
    <name type="scientific">Maricaulis maris</name>
    <dbReference type="NCBI Taxonomy" id="74318"/>
    <lineage>
        <taxon>Bacteria</taxon>
        <taxon>Pseudomonadati</taxon>
        <taxon>Pseudomonadota</taxon>
        <taxon>Alphaproteobacteria</taxon>
        <taxon>Maricaulales</taxon>
        <taxon>Maricaulaceae</taxon>
        <taxon>Maricaulis</taxon>
    </lineage>
</organism>
<dbReference type="PANTHER" id="PTHR42755:SF1">
    <property type="entry name" value="3-DEOXY-D-MANNO-OCTULOSONIC ACID TRANSFERASE, MITOCHONDRIAL-RELATED"/>
    <property type="match status" value="1"/>
</dbReference>
<keyword evidence="10" id="KW-0448">Lipopolysaccharide biosynthesis</keyword>
<sequence>MSLPVSLQLYRALTGLASPLLPAILSRRARAGKEDAARRHERLGRPDIRRPGGKLLWLHGASVGESLVLATLVDELAQQDPDLEFLVTTGTVTSATLMAKRLPPQAKHQYVPVDTPGAVRRFLDHWRPDAGVIAESELWPNLLIEARLRDIPMALVNARMNAGSLQRWRKRGDALRRLLEGFDWIGAADTRTRDGLEDLTGREIVLAGNLKLEAQPLAPDPDELASLKSGLAGRPVWLAASTHDGEDDIVLSAHAVLHKTHPGALLILAPRHPERGGALEALIKQHGFAMARRSRGEVPEPRDTVWLADTLGEMPLWFALAPAALIAGSLLPDIGGHNPIEASQAGASVITGPHVASFDDVYAAYRRHDAVLEVDDAPSLAQAVEQVWQANGPGRASAERAIADISGGALETSLAAINRLLNRADKAGASA</sequence>
<name>A0A495DM55_9PROT</name>
<feature type="site" description="Transition state stabilizer" evidence="9">
    <location>
        <position position="211"/>
    </location>
</feature>
<dbReference type="GO" id="GO:0005886">
    <property type="term" value="C:plasma membrane"/>
    <property type="evidence" value="ECO:0007669"/>
    <property type="project" value="UniProtKB-SubCell"/>
</dbReference>
<dbReference type="GO" id="GO:0009245">
    <property type="term" value="P:lipid A biosynthetic process"/>
    <property type="evidence" value="ECO:0007669"/>
    <property type="project" value="TreeGrafter"/>
</dbReference>